<gene>
    <name evidence="2" type="ORF">MEDL_17264</name>
</gene>
<reference evidence="2" key="1">
    <citation type="submission" date="2021-03" db="EMBL/GenBank/DDBJ databases">
        <authorList>
            <person name="Bekaert M."/>
        </authorList>
    </citation>
    <scope>NUCLEOTIDE SEQUENCE</scope>
</reference>
<accession>A0A8S3R4X5</accession>
<feature type="region of interest" description="Disordered" evidence="1">
    <location>
        <begin position="92"/>
        <end position="113"/>
    </location>
</feature>
<dbReference type="Proteomes" id="UP000683360">
    <property type="component" value="Unassembled WGS sequence"/>
</dbReference>
<dbReference type="EMBL" id="CAJPWZ010000897">
    <property type="protein sequence ID" value="CAG2202720.1"/>
    <property type="molecule type" value="Genomic_DNA"/>
</dbReference>
<comment type="caution">
    <text evidence="2">The sequence shown here is derived from an EMBL/GenBank/DDBJ whole genome shotgun (WGS) entry which is preliminary data.</text>
</comment>
<dbReference type="AlphaFoldDB" id="A0A8S3R4X5"/>
<feature type="compositionally biased region" description="Basic residues" evidence="1">
    <location>
        <begin position="140"/>
        <end position="149"/>
    </location>
</feature>
<keyword evidence="3" id="KW-1185">Reference proteome</keyword>
<organism evidence="2 3">
    <name type="scientific">Mytilus edulis</name>
    <name type="common">Blue mussel</name>
    <dbReference type="NCBI Taxonomy" id="6550"/>
    <lineage>
        <taxon>Eukaryota</taxon>
        <taxon>Metazoa</taxon>
        <taxon>Spiralia</taxon>
        <taxon>Lophotrochozoa</taxon>
        <taxon>Mollusca</taxon>
        <taxon>Bivalvia</taxon>
        <taxon>Autobranchia</taxon>
        <taxon>Pteriomorphia</taxon>
        <taxon>Mytilida</taxon>
        <taxon>Mytiloidea</taxon>
        <taxon>Mytilidae</taxon>
        <taxon>Mytilinae</taxon>
        <taxon>Mytilus</taxon>
    </lineage>
</organism>
<protein>
    <submittedName>
        <fullName evidence="2">Uncharacterized protein</fullName>
    </submittedName>
</protein>
<evidence type="ECO:0000313" key="2">
    <source>
        <dbReference type="EMBL" id="CAG2202720.1"/>
    </source>
</evidence>
<feature type="region of interest" description="Disordered" evidence="1">
    <location>
        <begin position="129"/>
        <end position="194"/>
    </location>
</feature>
<name>A0A8S3R4X5_MYTED</name>
<evidence type="ECO:0000313" key="3">
    <source>
        <dbReference type="Proteomes" id="UP000683360"/>
    </source>
</evidence>
<proteinExistence type="predicted"/>
<evidence type="ECO:0000256" key="1">
    <source>
        <dbReference type="SAM" id="MobiDB-lite"/>
    </source>
</evidence>
<sequence>MGNTRCRENVPLSSATCLWRRTLTAVPELSRVLAPNLAKRLGVEVSVAQGLMNRLEKEGFLKSSGKNKKLGKTVDKEKVKIDGFKKYLKRKPTEKPTVETSMNEETEEDGEFKKPLQKNDINKSIEQLSAMTEDIELARPKKKGRRGKKQKENKENVETEFDLADSQMDSQDFMEDKNSSKKKKASIVSKAIMV</sequence>
<dbReference type="OrthoDB" id="1928087at2759"/>